<accession>A0A285P3G5</accession>
<dbReference type="PROSITE" id="PS50928">
    <property type="entry name" value="ABC_TM1"/>
    <property type="match status" value="1"/>
</dbReference>
<dbReference type="EMBL" id="OBEK01000003">
    <property type="protein sequence ID" value="SNZ14696.1"/>
    <property type="molecule type" value="Genomic_DNA"/>
</dbReference>
<comment type="subcellular location">
    <subcellularLocation>
        <location evidence="1 7">Cell membrane</location>
        <topology evidence="1 7">Multi-pass membrane protein</topology>
    </subcellularLocation>
</comment>
<keyword evidence="5 7" id="KW-1133">Transmembrane helix</keyword>
<dbReference type="RefSeq" id="WP_097042648.1">
    <property type="nucleotide sequence ID" value="NZ_OBEK01000003.1"/>
</dbReference>
<dbReference type="PANTHER" id="PTHR43163:SF6">
    <property type="entry name" value="DIPEPTIDE TRANSPORT SYSTEM PERMEASE PROTEIN DPPB-RELATED"/>
    <property type="match status" value="1"/>
</dbReference>
<dbReference type="OrthoDB" id="9773683at2"/>
<keyword evidence="2 7" id="KW-0813">Transport</keyword>
<dbReference type="Proteomes" id="UP000219356">
    <property type="component" value="Unassembled WGS sequence"/>
</dbReference>
<feature type="transmembrane region" description="Helical" evidence="7">
    <location>
        <begin position="231"/>
        <end position="261"/>
    </location>
</feature>
<dbReference type="CDD" id="cd06261">
    <property type="entry name" value="TM_PBP2"/>
    <property type="match status" value="1"/>
</dbReference>
<evidence type="ECO:0000256" key="4">
    <source>
        <dbReference type="ARBA" id="ARBA00022692"/>
    </source>
</evidence>
<dbReference type="STRING" id="586416.GZ22_04185"/>
<keyword evidence="6 7" id="KW-0472">Membrane</keyword>
<dbReference type="GO" id="GO:0005886">
    <property type="term" value="C:plasma membrane"/>
    <property type="evidence" value="ECO:0007669"/>
    <property type="project" value="UniProtKB-SubCell"/>
</dbReference>
<evidence type="ECO:0000256" key="6">
    <source>
        <dbReference type="ARBA" id="ARBA00023136"/>
    </source>
</evidence>
<evidence type="ECO:0000256" key="5">
    <source>
        <dbReference type="ARBA" id="ARBA00022989"/>
    </source>
</evidence>
<dbReference type="AlphaFoldDB" id="A0A285P3G5"/>
<feature type="transmembrane region" description="Helical" evidence="7">
    <location>
        <begin position="12"/>
        <end position="30"/>
    </location>
</feature>
<evidence type="ECO:0000259" key="8">
    <source>
        <dbReference type="PROSITE" id="PS50928"/>
    </source>
</evidence>
<dbReference type="Pfam" id="PF00528">
    <property type="entry name" value="BPD_transp_1"/>
    <property type="match status" value="1"/>
</dbReference>
<gene>
    <name evidence="9" type="ORF">SAMN05421503_2543</name>
</gene>
<protein>
    <submittedName>
        <fullName evidence="9">Peptide/nickel transport system permease protein</fullName>
    </submittedName>
</protein>
<proteinExistence type="inferred from homology"/>
<dbReference type="InterPro" id="IPR035906">
    <property type="entry name" value="MetI-like_sf"/>
</dbReference>
<name>A0A285P3G5_9BACI</name>
<evidence type="ECO:0000256" key="7">
    <source>
        <dbReference type="RuleBase" id="RU363032"/>
    </source>
</evidence>
<dbReference type="SUPFAM" id="SSF161098">
    <property type="entry name" value="MetI-like"/>
    <property type="match status" value="1"/>
</dbReference>
<dbReference type="eggNOG" id="COG0601">
    <property type="taxonomic scope" value="Bacteria"/>
</dbReference>
<evidence type="ECO:0000313" key="10">
    <source>
        <dbReference type="Proteomes" id="UP000219356"/>
    </source>
</evidence>
<evidence type="ECO:0000313" key="9">
    <source>
        <dbReference type="EMBL" id="SNZ14696.1"/>
    </source>
</evidence>
<organism evidence="9 10">
    <name type="scientific">Terribacillus aidingensis</name>
    <dbReference type="NCBI Taxonomy" id="586416"/>
    <lineage>
        <taxon>Bacteria</taxon>
        <taxon>Bacillati</taxon>
        <taxon>Bacillota</taxon>
        <taxon>Bacilli</taxon>
        <taxon>Bacillales</taxon>
        <taxon>Bacillaceae</taxon>
        <taxon>Terribacillus</taxon>
    </lineage>
</organism>
<dbReference type="GO" id="GO:0055085">
    <property type="term" value="P:transmembrane transport"/>
    <property type="evidence" value="ECO:0007669"/>
    <property type="project" value="InterPro"/>
</dbReference>
<feature type="transmembrane region" description="Helical" evidence="7">
    <location>
        <begin position="281"/>
        <end position="307"/>
    </location>
</feature>
<feature type="transmembrane region" description="Helical" evidence="7">
    <location>
        <begin position="177"/>
        <end position="196"/>
    </location>
</feature>
<reference evidence="10" key="1">
    <citation type="submission" date="2017-09" db="EMBL/GenBank/DDBJ databases">
        <authorList>
            <person name="Varghese N."/>
            <person name="Submissions S."/>
        </authorList>
    </citation>
    <scope>NUCLEOTIDE SEQUENCE [LARGE SCALE GENOMIC DNA]</scope>
    <source>
        <strain evidence="10">CGMCC 1.8913</strain>
    </source>
</reference>
<dbReference type="InterPro" id="IPR045621">
    <property type="entry name" value="BPD_transp_1_N"/>
</dbReference>
<feature type="domain" description="ABC transmembrane type-1" evidence="8">
    <location>
        <begin position="95"/>
        <end position="304"/>
    </location>
</feature>
<dbReference type="InterPro" id="IPR000515">
    <property type="entry name" value="MetI-like"/>
</dbReference>
<evidence type="ECO:0000256" key="3">
    <source>
        <dbReference type="ARBA" id="ARBA00022475"/>
    </source>
</evidence>
<evidence type="ECO:0000256" key="1">
    <source>
        <dbReference type="ARBA" id="ARBA00004651"/>
    </source>
</evidence>
<keyword evidence="10" id="KW-1185">Reference proteome</keyword>
<sequence length="315" mass="34653">MLGYTIRRCLSVVPVMFVVSIIVFLLVHLTPGNPAHIILGEDASPEAVAQLEEQLGLNDPWYIQFFDWLKQVVTGDLGTSVFSAQPVTELIFANFGPTFSLMILSLLFIMVISIPLAILIVSLRKTILDPLFTSASLLGVSIPEFWLAILLVLGLGVSIPIFPVAGYMPLAEGFGSWLYHLLLPAFVLAIVEIGIISRMLRDSMLDSVNQDYTKTARAKGVRERDVLMKHVFANALIPTTTVLSATVAGLLGGTVIIETLFTIPGIGQLLIDSIHRRDYPVIQGVVLFIAAIYVLVNLMVDLLYAFLDPRIRYDE</sequence>
<keyword evidence="3" id="KW-1003">Cell membrane</keyword>
<feature type="transmembrane region" description="Helical" evidence="7">
    <location>
        <begin position="144"/>
        <end position="165"/>
    </location>
</feature>
<dbReference type="Pfam" id="PF19300">
    <property type="entry name" value="BPD_transp_1_N"/>
    <property type="match status" value="1"/>
</dbReference>
<dbReference type="Gene3D" id="1.10.3720.10">
    <property type="entry name" value="MetI-like"/>
    <property type="match status" value="1"/>
</dbReference>
<evidence type="ECO:0000256" key="2">
    <source>
        <dbReference type="ARBA" id="ARBA00022448"/>
    </source>
</evidence>
<keyword evidence="4 7" id="KW-0812">Transmembrane</keyword>
<feature type="transmembrane region" description="Helical" evidence="7">
    <location>
        <begin position="99"/>
        <end position="123"/>
    </location>
</feature>
<comment type="similarity">
    <text evidence="7">Belongs to the binding-protein-dependent transport system permease family.</text>
</comment>
<dbReference type="PANTHER" id="PTHR43163">
    <property type="entry name" value="DIPEPTIDE TRANSPORT SYSTEM PERMEASE PROTEIN DPPB-RELATED"/>
    <property type="match status" value="1"/>
</dbReference>